<proteinExistence type="predicted"/>
<accession>A0A109JWI7</accession>
<reference evidence="1 2" key="1">
    <citation type="submission" date="2015-11" db="EMBL/GenBank/DDBJ databases">
        <title>Draft Genome Sequence of the Strain BR 10303 (Bradyrhizobium sp.) isolated from nodules of Centrolobium paraense.</title>
        <authorList>
            <person name="Zelli J.E."/>
            <person name="Simoes-Araujo J.L."/>
            <person name="Barauna A.C."/>
            <person name="Silva K."/>
        </authorList>
    </citation>
    <scope>NUCLEOTIDE SEQUENCE [LARGE SCALE GENOMIC DNA]</scope>
    <source>
        <strain evidence="1 2">BR 10303</strain>
    </source>
</reference>
<comment type="caution">
    <text evidence="1">The sequence shown here is derived from an EMBL/GenBank/DDBJ whole genome shotgun (WGS) entry which is preliminary data.</text>
</comment>
<keyword evidence="2" id="KW-1185">Reference proteome</keyword>
<sequence length="106" mass="11537">MTASKRFVGGIASDLQNAGEARQLPGDFLGAAAIGKHIGDRRRRWAAHGDRHGMQIRVRCRPGSSAGIGVSSQWRIESDPGKGVRGRVERRCAEIDEQRGDGQFLL</sequence>
<name>A0A109JWI7_9BRAD</name>
<evidence type="ECO:0000313" key="2">
    <source>
        <dbReference type="Proteomes" id="UP000057737"/>
    </source>
</evidence>
<dbReference type="Proteomes" id="UP000057737">
    <property type="component" value="Unassembled WGS sequence"/>
</dbReference>
<dbReference type="AlphaFoldDB" id="A0A109JWI7"/>
<dbReference type="EMBL" id="LNCU01000051">
    <property type="protein sequence ID" value="KWV56325.1"/>
    <property type="molecule type" value="Genomic_DNA"/>
</dbReference>
<protein>
    <submittedName>
        <fullName evidence="1">Uncharacterized protein</fullName>
    </submittedName>
</protein>
<organism evidence="1 2">
    <name type="scientific">Bradyrhizobium macuxiense</name>
    <dbReference type="NCBI Taxonomy" id="1755647"/>
    <lineage>
        <taxon>Bacteria</taxon>
        <taxon>Pseudomonadati</taxon>
        <taxon>Pseudomonadota</taxon>
        <taxon>Alphaproteobacteria</taxon>
        <taxon>Hyphomicrobiales</taxon>
        <taxon>Nitrobacteraceae</taxon>
        <taxon>Bradyrhizobium</taxon>
    </lineage>
</organism>
<evidence type="ECO:0000313" key="1">
    <source>
        <dbReference type="EMBL" id="KWV56325.1"/>
    </source>
</evidence>
<gene>
    <name evidence="1" type="ORF">AS156_04630</name>
</gene>